<dbReference type="Pfam" id="PF00701">
    <property type="entry name" value="DHDPS"/>
    <property type="match status" value="1"/>
</dbReference>
<comment type="subcellular location">
    <subcellularLocation>
        <location evidence="12">Cytoplasm</location>
    </subcellularLocation>
</comment>
<dbReference type="AlphaFoldDB" id="A6FYB9"/>
<evidence type="ECO:0000256" key="1">
    <source>
        <dbReference type="ARBA" id="ARBA00003294"/>
    </source>
</evidence>
<evidence type="ECO:0000256" key="15">
    <source>
        <dbReference type="PIRSR" id="PIRSR001365-2"/>
    </source>
</evidence>
<evidence type="ECO:0000256" key="3">
    <source>
        <dbReference type="ARBA" id="ARBA00007592"/>
    </source>
</evidence>
<keyword evidence="9 12" id="KW-0456">Lyase</keyword>
<protein>
    <recommendedName>
        <fullName evidence="4 12">4-hydroxy-tetrahydrodipicolinate synthase</fullName>
        <shortName evidence="12">HTPA synthase</shortName>
        <ecNumber evidence="4 12">4.3.3.7</ecNumber>
    </recommendedName>
</protein>
<dbReference type="NCBIfam" id="TIGR00674">
    <property type="entry name" value="dapA"/>
    <property type="match status" value="1"/>
</dbReference>
<feature type="site" description="L-lysine inhibitor binding" evidence="16">
    <location>
        <position position="112"/>
    </location>
</feature>
<comment type="similarity">
    <text evidence="3 12 13">Belongs to the DapA family.</text>
</comment>
<dbReference type="CDD" id="cd00950">
    <property type="entry name" value="DHDPS"/>
    <property type="match status" value="1"/>
</dbReference>
<sequence>MSDTAKIFRGVFTALITPMDAEGRVDDDALAKLVEAQIAGGIHGLVPCGTTGEAATLSHAEHIHVVEVVNRVADGRVPVLAGAGSNSTREAIELARACKELGVTATMQVVPYYNKPPQSGMVRHFTAIADAVDLPMVVYNVPGRTVADIQAETLGELARHPNIVGVKEATADMYRAAQVREQCGEAFCLMSGDDFTMLPFFAVGGDGVISVVSNVAPKLIVDLYEAFAAGRLDAARSLHYQQLRLTRLLFATANPIPAKAALHQLGLSSLTLRSPLHDMSVDDPLYAQLGACMRELGLLG</sequence>
<feature type="binding site" evidence="12 15">
    <location>
        <position position="209"/>
    </location>
    <ligand>
        <name>pyruvate</name>
        <dbReference type="ChEBI" id="CHEBI:15361"/>
    </ligand>
</feature>
<dbReference type="PIRSF" id="PIRSF001365">
    <property type="entry name" value="DHDPS"/>
    <property type="match status" value="1"/>
</dbReference>
<evidence type="ECO:0000256" key="7">
    <source>
        <dbReference type="ARBA" id="ARBA00022915"/>
    </source>
</evidence>
<dbReference type="GO" id="GO:0009089">
    <property type="term" value="P:lysine biosynthetic process via diaminopimelate"/>
    <property type="evidence" value="ECO:0007669"/>
    <property type="project" value="UniProtKB-UniRule"/>
</dbReference>
<evidence type="ECO:0000256" key="13">
    <source>
        <dbReference type="PIRNR" id="PIRNR001365"/>
    </source>
</evidence>
<feature type="site" description="Part of a proton relay during catalysis" evidence="12 16">
    <location>
        <position position="50"/>
    </location>
</feature>
<dbReference type="EC" id="4.3.3.7" evidence="4 12"/>
<dbReference type="UniPathway" id="UPA00034">
    <property type="reaction ID" value="UER00017"/>
</dbReference>
<evidence type="ECO:0000256" key="16">
    <source>
        <dbReference type="PIRSR" id="PIRSR001365-3"/>
    </source>
</evidence>
<dbReference type="HAMAP" id="MF_00418">
    <property type="entry name" value="DapA"/>
    <property type="match status" value="1"/>
</dbReference>
<dbReference type="InterPro" id="IPR020624">
    <property type="entry name" value="Schiff_base-form_aldolases_CS"/>
</dbReference>
<evidence type="ECO:0000256" key="10">
    <source>
        <dbReference type="ARBA" id="ARBA00023270"/>
    </source>
</evidence>
<dbReference type="Gene3D" id="3.20.20.70">
    <property type="entry name" value="Aldolase class I"/>
    <property type="match status" value="1"/>
</dbReference>
<evidence type="ECO:0000313" key="17">
    <source>
        <dbReference type="EMBL" id="EDM81498.1"/>
    </source>
</evidence>
<dbReference type="PROSITE" id="PS00666">
    <property type="entry name" value="DHDPS_2"/>
    <property type="match status" value="1"/>
</dbReference>
<dbReference type="eggNOG" id="COG0329">
    <property type="taxonomic scope" value="Bacteria"/>
</dbReference>
<dbReference type="GO" id="GO:0005737">
    <property type="term" value="C:cytoplasm"/>
    <property type="evidence" value="ECO:0007669"/>
    <property type="project" value="UniProtKB-SubCell"/>
</dbReference>
<name>A6FYB9_9BACT</name>
<dbReference type="PRINTS" id="PR00146">
    <property type="entry name" value="DHPICSNTHASE"/>
</dbReference>
<keyword evidence="6 12" id="KW-0028">Amino-acid biosynthesis</keyword>
<organism evidence="17 18">
    <name type="scientific">Plesiocystis pacifica SIR-1</name>
    <dbReference type="NCBI Taxonomy" id="391625"/>
    <lineage>
        <taxon>Bacteria</taxon>
        <taxon>Pseudomonadati</taxon>
        <taxon>Myxococcota</taxon>
        <taxon>Polyangia</taxon>
        <taxon>Nannocystales</taxon>
        <taxon>Nannocystaceae</taxon>
        <taxon>Plesiocystis</taxon>
    </lineage>
</organism>
<accession>A6FYB9</accession>
<dbReference type="SUPFAM" id="SSF51569">
    <property type="entry name" value="Aldolase"/>
    <property type="match status" value="1"/>
</dbReference>
<keyword evidence="10 12" id="KW-0704">Schiff base</keyword>
<gene>
    <name evidence="12" type="primary">dapA</name>
    <name evidence="17" type="ORF">PPSIR1_39945</name>
</gene>
<feature type="binding site" evidence="12 15">
    <location>
        <position position="51"/>
    </location>
    <ligand>
        <name>pyruvate</name>
        <dbReference type="ChEBI" id="CHEBI:15361"/>
    </ligand>
</feature>
<keyword evidence="18" id="KW-1185">Reference proteome</keyword>
<feature type="active site" description="Proton donor/acceptor" evidence="12 14">
    <location>
        <position position="139"/>
    </location>
</feature>
<dbReference type="GO" id="GO:0008840">
    <property type="term" value="F:4-hydroxy-tetrahydrodipicolinate synthase activity"/>
    <property type="evidence" value="ECO:0007669"/>
    <property type="project" value="UniProtKB-UniRule"/>
</dbReference>
<dbReference type="InterPro" id="IPR005263">
    <property type="entry name" value="DapA"/>
</dbReference>
<keyword evidence="8 12" id="KW-0457">Lysine biosynthesis</keyword>
<evidence type="ECO:0000256" key="9">
    <source>
        <dbReference type="ARBA" id="ARBA00023239"/>
    </source>
</evidence>
<reference evidence="17 18" key="1">
    <citation type="submission" date="2007-06" db="EMBL/GenBank/DDBJ databases">
        <authorList>
            <person name="Shimkets L."/>
            <person name="Ferriera S."/>
            <person name="Johnson J."/>
            <person name="Kravitz S."/>
            <person name="Beeson K."/>
            <person name="Sutton G."/>
            <person name="Rogers Y.-H."/>
            <person name="Friedman R."/>
            <person name="Frazier M."/>
            <person name="Venter J.C."/>
        </authorList>
    </citation>
    <scope>NUCLEOTIDE SEQUENCE [LARGE SCALE GENOMIC DNA]</scope>
    <source>
        <strain evidence="17 18">SIR-1</strain>
    </source>
</reference>
<feature type="site" description="L-lysine inhibitor binding" evidence="16">
    <location>
        <position position="86"/>
    </location>
</feature>
<dbReference type="InterPro" id="IPR002220">
    <property type="entry name" value="DapA-like"/>
</dbReference>
<evidence type="ECO:0000256" key="8">
    <source>
        <dbReference type="ARBA" id="ARBA00023154"/>
    </source>
</evidence>
<feature type="site" description="L-lysine inhibitor binding" evidence="16">
    <location>
        <position position="90"/>
    </location>
</feature>
<dbReference type="STRING" id="391625.PPSIR1_39945"/>
<comment type="subunit">
    <text evidence="12">Homotetramer; dimer of dimers.</text>
</comment>
<dbReference type="RefSeq" id="WP_006969468.1">
    <property type="nucleotide sequence ID" value="NZ_ABCS01000003.1"/>
</dbReference>
<feature type="site" description="L-lysine inhibitor binding; via carbonyl oxygen" evidence="16">
    <location>
        <position position="55"/>
    </location>
</feature>
<comment type="caution">
    <text evidence="17">The sequence shown here is derived from an EMBL/GenBank/DDBJ whole genome shotgun (WGS) entry which is preliminary data.</text>
</comment>
<evidence type="ECO:0000256" key="5">
    <source>
        <dbReference type="ARBA" id="ARBA00022490"/>
    </source>
</evidence>
<proteinExistence type="inferred from homology"/>
<evidence type="ECO:0000256" key="14">
    <source>
        <dbReference type="PIRSR" id="PIRSR001365-1"/>
    </source>
</evidence>
<comment type="function">
    <text evidence="1 12">Catalyzes the condensation of (S)-aspartate-beta-semialdehyde [(S)-ASA] and pyruvate to 4-hydroxy-tetrahydrodipicolinate (HTPA).</text>
</comment>
<feature type="site" description="Part of a proton relay during catalysis" evidence="12 16">
    <location>
        <position position="113"/>
    </location>
</feature>
<comment type="caution">
    <text evidence="12">Was originally thought to be a dihydrodipicolinate synthase (DHDPS), catalyzing the condensation of (S)-aspartate-beta-semialdehyde [(S)-ASA] and pyruvate to dihydrodipicolinate (DHDP). However, it was shown in E.coli that the product of the enzymatic reaction is not dihydrodipicolinate but in fact (4S)-4-hydroxy-2,3,4,5-tetrahydro-(2S)-dipicolinic acid (HTPA), and that the consecutive dehydration reaction leading to DHDP is not spontaneous but catalyzed by DapB.</text>
</comment>
<dbReference type="InterPro" id="IPR020625">
    <property type="entry name" value="Schiff_base-form_aldolases_AS"/>
</dbReference>
<comment type="catalytic activity">
    <reaction evidence="11 12">
        <text>L-aspartate 4-semialdehyde + pyruvate = (2S,4S)-4-hydroxy-2,3,4,5-tetrahydrodipicolinate + H2O + H(+)</text>
        <dbReference type="Rhea" id="RHEA:34171"/>
        <dbReference type="ChEBI" id="CHEBI:15361"/>
        <dbReference type="ChEBI" id="CHEBI:15377"/>
        <dbReference type="ChEBI" id="CHEBI:15378"/>
        <dbReference type="ChEBI" id="CHEBI:67139"/>
        <dbReference type="ChEBI" id="CHEBI:537519"/>
        <dbReference type="EC" id="4.3.3.7"/>
    </reaction>
</comment>
<comment type="pathway">
    <text evidence="2 12">Amino-acid biosynthesis; L-lysine biosynthesis via DAP pathway; (S)-tetrahydrodipicolinate from L-aspartate: step 3/4.</text>
</comment>
<keyword evidence="5 12" id="KW-0963">Cytoplasm</keyword>
<dbReference type="InterPro" id="IPR013785">
    <property type="entry name" value="Aldolase_TIM"/>
</dbReference>
<dbReference type="PANTHER" id="PTHR12128:SF66">
    <property type="entry name" value="4-HYDROXY-2-OXOGLUTARATE ALDOLASE, MITOCHONDRIAL"/>
    <property type="match status" value="1"/>
</dbReference>
<evidence type="ECO:0000256" key="11">
    <source>
        <dbReference type="ARBA" id="ARBA00047836"/>
    </source>
</evidence>
<dbReference type="GO" id="GO:0019877">
    <property type="term" value="P:diaminopimelate biosynthetic process"/>
    <property type="evidence" value="ECO:0007669"/>
    <property type="project" value="UniProtKB-UniRule"/>
</dbReference>
<dbReference type="Proteomes" id="UP000005801">
    <property type="component" value="Unassembled WGS sequence"/>
</dbReference>
<dbReference type="PROSITE" id="PS00665">
    <property type="entry name" value="DHDPS_1"/>
    <property type="match status" value="1"/>
</dbReference>
<evidence type="ECO:0000256" key="12">
    <source>
        <dbReference type="HAMAP-Rule" id="MF_00418"/>
    </source>
</evidence>
<keyword evidence="7 12" id="KW-0220">Diaminopimelate biosynthesis</keyword>
<evidence type="ECO:0000256" key="4">
    <source>
        <dbReference type="ARBA" id="ARBA00012086"/>
    </source>
</evidence>
<evidence type="ECO:0000256" key="2">
    <source>
        <dbReference type="ARBA" id="ARBA00005120"/>
    </source>
</evidence>
<dbReference type="PANTHER" id="PTHR12128">
    <property type="entry name" value="DIHYDRODIPICOLINATE SYNTHASE"/>
    <property type="match status" value="1"/>
</dbReference>
<evidence type="ECO:0000313" key="18">
    <source>
        <dbReference type="Proteomes" id="UP000005801"/>
    </source>
</evidence>
<evidence type="ECO:0000256" key="6">
    <source>
        <dbReference type="ARBA" id="ARBA00022605"/>
    </source>
</evidence>
<feature type="active site" description="Schiff-base intermediate with substrate" evidence="12 14">
    <location>
        <position position="167"/>
    </location>
</feature>
<dbReference type="EMBL" id="ABCS01000003">
    <property type="protein sequence ID" value="EDM81498.1"/>
    <property type="molecule type" value="Genomic_DNA"/>
</dbReference>
<dbReference type="SMART" id="SM01130">
    <property type="entry name" value="DHDPS"/>
    <property type="match status" value="1"/>
</dbReference>